<evidence type="ECO:0000259" key="4">
    <source>
        <dbReference type="SMART" id="SM00329"/>
    </source>
</evidence>
<feature type="chain" id="PRO_5026036120" evidence="2">
    <location>
        <begin position="20"/>
        <end position="461"/>
    </location>
</feature>
<evidence type="ECO:0000259" key="3">
    <source>
        <dbReference type="SMART" id="SM00328"/>
    </source>
</evidence>
<dbReference type="InterPro" id="IPR051660">
    <property type="entry name" value="BPI_fold-BPI/LBP"/>
</dbReference>
<evidence type="ECO:0000313" key="6">
    <source>
        <dbReference type="Proteomes" id="UP000002279"/>
    </source>
</evidence>
<dbReference type="PANTHER" id="PTHR46019">
    <property type="entry name" value="BPI FOLD-CONTAINING FAMILY B MEMBER 4-RELATED"/>
    <property type="match status" value="1"/>
</dbReference>
<feature type="domain" description="Lipid-binding serum glycoprotein C-terminal" evidence="4">
    <location>
        <begin position="251"/>
        <end position="436"/>
    </location>
</feature>
<dbReference type="Pfam" id="PF01273">
    <property type="entry name" value="LBP_BPI_CETP"/>
    <property type="match status" value="1"/>
</dbReference>
<dbReference type="Bgee" id="ENSOANG00000037352">
    <property type="expression patterns" value="Expressed in brain"/>
</dbReference>
<dbReference type="Proteomes" id="UP000002279">
    <property type="component" value="Unplaced"/>
</dbReference>
<dbReference type="AlphaFoldDB" id="A0A6I8N467"/>
<dbReference type="Gene3D" id="3.15.20.10">
    <property type="entry name" value="Bactericidal permeability-increasing protein, domain 2"/>
    <property type="match status" value="1"/>
</dbReference>
<evidence type="ECO:0000313" key="5">
    <source>
        <dbReference type="Ensembl" id="ENSOANP00000035919.1"/>
    </source>
</evidence>
<gene>
    <name evidence="5" type="primary">BPIFB3</name>
</gene>
<keyword evidence="6" id="KW-1185">Reference proteome</keyword>
<name>A0A6I8N467_ORNAN</name>
<reference evidence="5" key="2">
    <citation type="submission" date="2025-09" db="UniProtKB">
        <authorList>
            <consortium name="Ensembl"/>
        </authorList>
    </citation>
    <scope>IDENTIFICATION</scope>
    <source>
        <strain evidence="5">Glennie</strain>
    </source>
</reference>
<organism evidence="5 6">
    <name type="scientific">Ornithorhynchus anatinus</name>
    <name type="common">Duckbill platypus</name>
    <dbReference type="NCBI Taxonomy" id="9258"/>
    <lineage>
        <taxon>Eukaryota</taxon>
        <taxon>Metazoa</taxon>
        <taxon>Chordata</taxon>
        <taxon>Craniata</taxon>
        <taxon>Vertebrata</taxon>
        <taxon>Euteleostomi</taxon>
        <taxon>Mammalia</taxon>
        <taxon>Monotremata</taxon>
        <taxon>Ornithorhynchidae</taxon>
        <taxon>Ornithorhynchus</taxon>
    </lineage>
</organism>
<accession>A0A6I8N467</accession>
<dbReference type="InterPro" id="IPR017942">
    <property type="entry name" value="Lipid-bd_serum_glycop_N"/>
</dbReference>
<reference evidence="5" key="1">
    <citation type="submission" date="2025-08" db="UniProtKB">
        <authorList>
            <consortium name="Ensembl"/>
        </authorList>
    </citation>
    <scope>IDENTIFICATION</scope>
    <source>
        <strain evidence="5">Glennie</strain>
    </source>
</reference>
<dbReference type="PANTHER" id="PTHR46019:SF5">
    <property type="entry name" value="BPI FOLD-CONTAINING FAMILY B MEMBER 3"/>
    <property type="match status" value="1"/>
</dbReference>
<dbReference type="Gene3D" id="3.15.10.10">
    <property type="entry name" value="Bactericidal permeability-increasing protein, domain 1"/>
    <property type="match status" value="1"/>
</dbReference>
<dbReference type="SUPFAM" id="SSF55394">
    <property type="entry name" value="Bactericidal permeability-increasing protein, BPI"/>
    <property type="match status" value="2"/>
</dbReference>
<dbReference type="InterPro" id="IPR001124">
    <property type="entry name" value="Lipid-bd_serum_glycop_C"/>
</dbReference>
<keyword evidence="2" id="KW-0732">Signal</keyword>
<evidence type="ECO:0000256" key="2">
    <source>
        <dbReference type="SAM" id="SignalP"/>
    </source>
</evidence>
<evidence type="ECO:0000256" key="1">
    <source>
        <dbReference type="ARBA" id="ARBA00007292"/>
    </source>
</evidence>
<comment type="similarity">
    <text evidence="1">Belongs to the BPI/LBP/Plunc superfamily. BPI/LBP family.</text>
</comment>
<dbReference type="Pfam" id="PF02886">
    <property type="entry name" value="LBP_BPI_CETP_C"/>
    <property type="match status" value="1"/>
</dbReference>
<sequence length="461" mass="48442">MVKIWFIVCFCSLLSPSHGLLETVGSIARLDKDELEKAIHNSLVEGPLLQGVLGTVTSVNSGLIGSNGILGGGGLLSTGGLFEVLENLSGLKVEELVLPKVSLKLLSGIGIRLNLETKVGLNGAGPLGGLLQLGVEVNVSSKLALGVSEMGTPTLVLRSCGTLLGHVSIFSGSSLSQLCPVVDSALSVVNELLGAVLCLVPMGALGSVEFTVAAIPLIQDQYIELDIAPIVRNVAGDLVDPPEPLSLPPKEDHASQVTVPAYLFSAVFALLQSNGALDTDITEDLVPGTIALTTTSLASVIPEPLGNLPPDQQLLLTPRVKKTPAVTLQKAKATVSVPVSVEVLAGPQLQVPQSLFVLDSVFTSPLWASVTSSVKWRLTVSLTWDNLTTLYPPQRLEQCSAHSERLTNTNIVIIIIIPALPPAFCVTLSKSLRFPGPQFPPLEIGIKIVNSTWDTDCVQPD</sequence>
<dbReference type="GO" id="GO:0008289">
    <property type="term" value="F:lipid binding"/>
    <property type="evidence" value="ECO:0007669"/>
    <property type="project" value="InterPro"/>
</dbReference>
<dbReference type="Ensembl" id="ENSOANT00000064496.1">
    <property type="protein sequence ID" value="ENSOANP00000035919.1"/>
    <property type="gene ID" value="ENSOANG00000037352.1"/>
</dbReference>
<dbReference type="SMART" id="SM00329">
    <property type="entry name" value="BPI2"/>
    <property type="match status" value="1"/>
</dbReference>
<dbReference type="InterPro" id="IPR017943">
    <property type="entry name" value="Bactericidal_perm-incr_a/b_dom"/>
</dbReference>
<dbReference type="InParanoid" id="A0A6I8N467"/>
<feature type="signal peptide" evidence="2">
    <location>
        <begin position="1"/>
        <end position="19"/>
    </location>
</feature>
<dbReference type="GO" id="GO:0005737">
    <property type="term" value="C:cytoplasm"/>
    <property type="evidence" value="ECO:0007669"/>
    <property type="project" value="Ensembl"/>
</dbReference>
<dbReference type="GeneTree" id="ENSGT01100000263546"/>
<feature type="domain" description="Lipid-binding serum glycoprotein N-terminal" evidence="3">
    <location>
        <begin position="29"/>
        <end position="252"/>
    </location>
</feature>
<proteinExistence type="inferred from homology"/>
<protein>
    <submittedName>
        <fullName evidence="5">BPI fold containing family B member 3</fullName>
    </submittedName>
</protein>
<dbReference type="SMART" id="SM00328">
    <property type="entry name" value="BPI1"/>
    <property type="match status" value="1"/>
</dbReference>
<dbReference type="FunCoup" id="A0A6I8N467">
    <property type="interactions" value="19"/>
</dbReference>